<evidence type="ECO:0000313" key="4">
    <source>
        <dbReference type="EMBL" id="MDV2474707.1"/>
    </source>
</evidence>
<keyword evidence="5" id="KW-1185">Reference proteome</keyword>
<dbReference type="InterPro" id="IPR001242">
    <property type="entry name" value="Condensation_dom"/>
</dbReference>
<feature type="region of interest" description="Disordered" evidence="1">
    <location>
        <begin position="948"/>
        <end position="1179"/>
    </location>
</feature>
<dbReference type="Gene3D" id="3.30.559.30">
    <property type="entry name" value="Nonribosomal peptide synthetase, condensation domain"/>
    <property type="match status" value="1"/>
</dbReference>
<dbReference type="InterPro" id="IPR023213">
    <property type="entry name" value="CAT-like_dom_sf"/>
</dbReference>
<dbReference type="PANTHER" id="PTHR45527">
    <property type="entry name" value="NONRIBOSOMAL PEPTIDE SYNTHETASE"/>
    <property type="match status" value="1"/>
</dbReference>
<evidence type="ECO:0000259" key="2">
    <source>
        <dbReference type="Pfam" id="PF00501"/>
    </source>
</evidence>
<protein>
    <submittedName>
        <fullName evidence="4">Amino acid adenylation domain-containing protein</fullName>
    </submittedName>
</protein>
<dbReference type="PROSITE" id="PS00455">
    <property type="entry name" value="AMP_BINDING"/>
    <property type="match status" value="1"/>
</dbReference>
<dbReference type="SUPFAM" id="SSF56801">
    <property type="entry name" value="Acetyl-CoA synthetase-like"/>
    <property type="match status" value="1"/>
</dbReference>
<name>A0ABU3WL58_9NOCA</name>
<dbReference type="CDD" id="cd19540">
    <property type="entry name" value="LCL_NRPS-like"/>
    <property type="match status" value="1"/>
</dbReference>
<comment type="caution">
    <text evidence="4">The sequence shown here is derived from an EMBL/GenBank/DDBJ whole genome shotgun (WGS) entry which is preliminary data.</text>
</comment>
<feature type="compositionally biased region" description="Basic residues" evidence="1">
    <location>
        <begin position="1016"/>
        <end position="1040"/>
    </location>
</feature>
<reference evidence="4 5" key="1">
    <citation type="submission" date="2019-10" db="EMBL/GenBank/DDBJ databases">
        <title>Draft Genome Assembly of Rhodococcus zopfii DSM44189.</title>
        <authorList>
            <person name="Sutton J.M."/>
            <person name="Akob D.M."/>
            <person name="Bushman T.J."/>
        </authorList>
    </citation>
    <scope>NUCLEOTIDE SEQUENCE [LARGE SCALE GENOMIC DNA]</scope>
    <source>
        <strain evidence="4 5">DSM 44189</strain>
    </source>
</reference>
<evidence type="ECO:0000256" key="1">
    <source>
        <dbReference type="SAM" id="MobiDB-lite"/>
    </source>
</evidence>
<dbReference type="PANTHER" id="PTHR45527:SF1">
    <property type="entry name" value="FATTY ACID SYNTHASE"/>
    <property type="match status" value="1"/>
</dbReference>
<gene>
    <name evidence="4" type="ORF">F8M49_03400</name>
</gene>
<feature type="compositionally biased region" description="Basic and acidic residues" evidence="1">
    <location>
        <begin position="952"/>
        <end position="988"/>
    </location>
</feature>
<dbReference type="Proteomes" id="UP001275440">
    <property type="component" value="Unassembled WGS sequence"/>
</dbReference>
<feature type="domain" description="AMP-dependent synthetase/ligase" evidence="2">
    <location>
        <begin position="511"/>
        <end position="855"/>
    </location>
</feature>
<dbReference type="SUPFAM" id="SSF52777">
    <property type="entry name" value="CoA-dependent acyltransferases"/>
    <property type="match status" value="2"/>
</dbReference>
<dbReference type="Gene3D" id="3.30.559.10">
    <property type="entry name" value="Chloramphenicol acetyltransferase-like domain"/>
    <property type="match status" value="1"/>
</dbReference>
<dbReference type="EMBL" id="WBMO01000001">
    <property type="protein sequence ID" value="MDV2474707.1"/>
    <property type="molecule type" value="Genomic_DNA"/>
</dbReference>
<feature type="compositionally biased region" description="Low complexity" evidence="1">
    <location>
        <begin position="1043"/>
        <end position="1055"/>
    </location>
</feature>
<evidence type="ECO:0000313" key="5">
    <source>
        <dbReference type="Proteomes" id="UP001275440"/>
    </source>
</evidence>
<dbReference type="Gene3D" id="2.30.38.10">
    <property type="entry name" value="Luciferase, Domain 3"/>
    <property type="match status" value="1"/>
</dbReference>
<sequence>MRALFEATTVEALAARLESHTGGPGRAPLVPRSRPDRIPLSAAQSRMWFLNRFDPGSAAYNIPIAIRMSGVLDVPALQLAVDDVVARHEVLRTVYPEVDGTGVQDVLPPVHARLVLDVENVSEGGILARVAELISTGFDVTAAVPVRAALLRIGADDHVFVFVAHHIAADGFSIAPLTRDVVAAYAARSQGGTPTWAPLPVQYADYTLWQRDVLGDETDPQSLLAGQLGYWTEALAGVPDEVTLPTDRPRPVALSHRGATHRFTVPADVRAGIDRLAAERGSTPFMVVHAALALLLARLSGSDDVTVGAPVAGRGEAAVDDLVGMFVNTLVLRTPVVADETFADLLARARKADLGAFGNADVPFERLVEALDVERSTSRNPLFQVALVFQNQPVAAFDLGGLRLAAVEFDDGVSRFDLQVTVTETGAGEQYGVDLTYATDLFDEATVVAFAERFGRVLAAVTADPAIVVGDVEVLAASERAALVGTARAGTAVTRAPRGRAWTSTLPALIAEAVAKNPDGVAVTFGDRALTYRELDEQSSRLARLLLGRGIGASDLVAIAVPRSIESVLAVWAVAKTGAGYVPVDVKYPADRVAHMIDDSGVVLGLTLSAHVDGLSDGVDWLVLDDEDVRSRCAGESGAPVTYRDLPAPIRSSQVAYVIYTSGSTGRPKGVSVTHAGLHNFCVEQYERYAPTERSRVLHVASPSFDASVLELLLVLGAAATMVISPPDVFGGSALEELIRRESVTHAFITPTVLASMDPAGLDSLQHLVAGGEAVSADIVEKWSPGRSLYNGYGPTETTIMSNISDPMVPGAPVTIGGPIRGMRELVLDGRLRPVPAGVPGELYIAGVQLARGYHERRGLTAERFVADPFGVPGDRMYRTGDVVTWTADGEIAYIGRSDFQVKIRGLRIELGEIDAALSAHPDVDVARDACGRGRWIRFGTTRRICAAGRGSGDRSGRTQGVRGEKCSVAHDSVGDRGTRRAAADACREAGSPGAPGAGVRDPGIPRTRHADRARGRGGVRRDPRHRTRRTRRRLLRARRAFAAGDQGDQPAAGPDRTRGRGPGVVRPPAGRGSRAVDRPAEQRLGRRELRGTRAPRRRHHGRGDAAAARRTGGRAADRRDRLPRFAPGAGAARSHRRRGVVPGPGRIARPRPDPHRGIDAPLRILAGHRDGPHRRGAG</sequence>
<dbReference type="Gene3D" id="3.30.300.30">
    <property type="match status" value="1"/>
</dbReference>
<dbReference type="InterPro" id="IPR045851">
    <property type="entry name" value="AMP-bd_C_sf"/>
</dbReference>
<dbReference type="InterPro" id="IPR020845">
    <property type="entry name" value="AMP-binding_CS"/>
</dbReference>
<feature type="compositionally biased region" description="Basic and acidic residues" evidence="1">
    <location>
        <begin position="1075"/>
        <end position="1092"/>
    </location>
</feature>
<proteinExistence type="predicted"/>
<organism evidence="4 5">
    <name type="scientific">Rhodococcus zopfii</name>
    <dbReference type="NCBI Taxonomy" id="43772"/>
    <lineage>
        <taxon>Bacteria</taxon>
        <taxon>Bacillati</taxon>
        <taxon>Actinomycetota</taxon>
        <taxon>Actinomycetes</taxon>
        <taxon>Mycobacteriales</taxon>
        <taxon>Nocardiaceae</taxon>
        <taxon>Rhodococcus</taxon>
    </lineage>
</organism>
<feature type="compositionally biased region" description="Low complexity" evidence="1">
    <location>
        <begin position="1105"/>
        <end position="1115"/>
    </location>
</feature>
<dbReference type="Pfam" id="PF00501">
    <property type="entry name" value="AMP-binding"/>
    <property type="match status" value="1"/>
</dbReference>
<dbReference type="Pfam" id="PF00668">
    <property type="entry name" value="Condensation"/>
    <property type="match status" value="1"/>
</dbReference>
<feature type="compositionally biased region" description="Low complexity" evidence="1">
    <location>
        <begin position="1064"/>
        <end position="1073"/>
    </location>
</feature>
<evidence type="ECO:0000259" key="3">
    <source>
        <dbReference type="Pfam" id="PF00668"/>
    </source>
</evidence>
<dbReference type="InterPro" id="IPR000873">
    <property type="entry name" value="AMP-dep_synth/lig_dom"/>
</dbReference>
<dbReference type="NCBIfam" id="TIGR01733">
    <property type="entry name" value="AA-adenyl-dom"/>
    <property type="match status" value="1"/>
</dbReference>
<accession>A0ABU3WL58</accession>
<dbReference type="Gene3D" id="3.40.50.980">
    <property type="match status" value="2"/>
</dbReference>
<dbReference type="InterPro" id="IPR010071">
    <property type="entry name" value="AA_adenyl_dom"/>
</dbReference>
<feature type="domain" description="Condensation" evidence="3">
    <location>
        <begin position="37"/>
        <end position="483"/>
    </location>
</feature>